<organism evidence="1 2">
    <name type="scientific">Araneus ventricosus</name>
    <name type="common">Orbweaver spider</name>
    <name type="synonym">Epeira ventricosa</name>
    <dbReference type="NCBI Taxonomy" id="182803"/>
    <lineage>
        <taxon>Eukaryota</taxon>
        <taxon>Metazoa</taxon>
        <taxon>Ecdysozoa</taxon>
        <taxon>Arthropoda</taxon>
        <taxon>Chelicerata</taxon>
        <taxon>Arachnida</taxon>
        <taxon>Araneae</taxon>
        <taxon>Araneomorphae</taxon>
        <taxon>Entelegynae</taxon>
        <taxon>Araneoidea</taxon>
        <taxon>Araneidae</taxon>
        <taxon>Araneus</taxon>
    </lineage>
</organism>
<reference evidence="1 2" key="1">
    <citation type="journal article" date="2019" name="Sci. Rep.">
        <title>Orb-weaving spider Araneus ventricosus genome elucidates the spidroin gene catalogue.</title>
        <authorList>
            <person name="Kono N."/>
            <person name="Nakamura H."/>
            <person name="Ohtoshi R."/>
            <person name="Moran D.A.P."/>
            <person name="Shinohara A."/>
            <person name="Yoshida Y."/>
            <person name="Fujiwara M."/>
            <person name="Mori M."/>
            <person name="Tomita M."/>
            <person name="Arakawa K."/>
        </authorList>
    </citation>
    <scope>NUCLEOTIDE SEQUENCE [LARGE SCALE GENOMIC DNA]</scope>
</reference>
<evidence type="ECO:0000313" key="2">
    <source>
        <dbReference type="Proteomes" id="UP000499080"/>
    </source>
</evidence>
<sequence length="98" mass="11130">MTTAAIARTLKQPPATARPFPKEVLIITEGATRPPPLLNPQEKRAPAYLLNGFLSMYSWSPSPEEWYPACTHYQVTVQQRIPRLPLLDDFTPERGVRQ</sequence>
<dbReference type="EMBL" id="BGPR01050924">
    <property type="protein sequence ID" value="GBO27882.1"/>
    <property type="molecule type" value="Genomic_DNA"/>
</dbReference>
<evidence type="ECO:0000313" key="1">
    <source>
        <dbReference type="EMBL" id="GBO27882.1"/>
    </source>
</evidence>
<dbReference type="AlphaFoldDB" id="A0A4Y2VT46"/>
<protein>
    <submittedName>
        <fullName evidence="1">Uncharacterized protein</fullName>
    </submittedName>
</protein>
<dbReference type="Proteomes" id="UP000499080">
    <property type="component" value="Unassembled WGS sequence"/>
</dbReference>
<gene>
    <name evidence="1" type="ORF">AVEN_134633_1</name>
</gene>
<accession>A0A4Y2VT46</accession>
<proteinExistence type="predicted"/>
<comment type="caution">
    <text evidence="1">The sequence shown here is derived from an EMBL/GenBank/DDBJ whole genome shotgun (WGS) entry which is preliminary data.</text>
</comment>
<keyword evidence="2" id="KW-1185">Reference proteome</keyword>
<name>A0A4Y2VT46_ARAVE</name>